<accession>A0A415E3Q1</accession>
<dbReference type="STRING" id="1776384.GCA_900086585_03836"/>
<protein>
    <submittedName>
        <fullName evidence="1">Uncharacterized protein</fullName>
    </submittedName>
</protein>
<dbReference type="Proteomes" id="UP000284841">
    <property type="component" value="Unassembled WGS sequence"/>
</dbReference>
<proteinExistence type="predicted"/>
<dbReference type="EMBL" id="QRMS01000002">
    <property type="protein sequence ID" value="RHJ88250.1"/>
    <property type="molecule type" value="Genomic_DNA"/>
</dbReference>
<sequence>MAEWNVYYDSFFFADLQKPKTQNSGVEVSINKTFLWGAEEWKVLSMYLFDKGPVFHLCKRIKDETIREFYAKWGYLMQMAKEDRHDEVSFAEWEMMRSDSPYGETPSIHITIDGSPVDSGHSMSDAWIPLCYDNPEPCENMPHILSHYSLEDSDGWLIIHLEGEWPEDFASVEDISQIEVSLEAEDVDISGPHFSIKENETEIKFIRPLTGQQHTLKILSSEPASIDNDEEDRPWHNTQLTYTLEPDLSEDIFSVRDCSYGEIGGVGIILDRGEEDDAVHTAFSSLYFNQPEEIEWRIVFHEKIKEDLTLTLQAGRDFGIMNT</sequence>
<dbReference type="InterPro" id="IPR027310">
    <property type="entry name" value="Profilin_CS"/>
</dbReference>
<evidence type="ECO:0000313" key="2">
    <source>
        <dbReference type="Proteomes" id="UP000284841"/>
    </source>
</evidence>
<gene>
    <name evidence="1" type="ORF">DW099_07505</name>
</gene>
<organism evidence="1 2">
    <name type="scientific">Emergencia timonensis</name>
    <dbReference type="NCBI Taxonomy" id="1776384"/>
    <lineage>
        <taxon>Bacteria</taxon>
        <taxon>Bacillati</taxon>
        <taxon>Bacillota</taxon>
        <taxon>Clostridia</taxon>
        <taxon>Peptostreptococcales</taxon>
        <taxon>Anaerovoracaceae</taxon>
        <taxon>Emergencia</taxon>
    </lineage>
</organism>
<dbReference type="RefSeq" id="WP_118334854.1">
    <property type="nucleotide sequence ID" value="NZ_AP025567.1"/>
</dbReference>
<dbReference type="GO" id="GO:0003779">
    <property type="term" value="F:actin binding"/>
    <property type="evidence" value="ECO:0007669"/>
    <property type="project" value="InterPro"/>
</dbReference>
<comment type="caution">
    <text evidence="1">The sequence shown here is derived from an EMBL/GenBank/DDBJ whole genome shotgun (WGS) entry which is preliminary data.</text>
</comment>
<dbReference type="AlphaFoldDB" id="A0A415E3Q1"/>
<dbReference type="OrthoDB" id="2049136at2"/>
<keyword evidence="2" id="KW-1185">Reference proteome</keyword>
<evidence type="ECO:0000313" key="1">
    <source>
        <dbReference type="EMBL" id="RHJ88250.1"/>
    </source>
</evidence>
<reference evidence="1 2" key="1">
    <citation type="submission" date="2018-08" db="EMBL/GenBank/DDBJ databases">
        <title>A genome reference for cultivated species of the human gut microbiota.</title>
        <authorList>
            <person name="Zou Y."/>
            <person name="Xue W."/>
            <person name="Luo G."/>
        </authorList>
    </citation>
    <scope>NUCLEOTIDE SEQUENCE [LARGE SCALE GENOMIC DNA]</scope>
    <source>
        <strain evidence="1 2">AM07-24</strain>
    </source>
</reference>
<dbReference type="PROSITE" id="PS00414">
    <property type="entry name" value="PROFILIN"/>
    <property type="match status" value="1"/>
</dbReference>
<name>A0A415E3Q1_9FIRM</name>